<dbReference type="InterPro" id="IPR012338">
    <property type="entry name" value="Beta-lactam/transpept-like"/>
</dbReference>
<feature type="domain" description="Glutaminase EF-hand" evidence="10">
    <location>
        <begin position="72"/>
        <end position="160"/>
    </location>
</feature>
<keyword evidence="5" id="KW-0378">Hydrolase</keyword>
<dbReference type="InterPro" id="IPR041541">
    <property type="entry name" value="Glutaminase_EF-hand"/>
</dbReference>
<dbReference type="NCBIfam" id="TIGR03814">
    <property type="entry name" value="Gln_ase"/>
    <property type="match status" value="1"/>
</dbReference>
<dbReference type="FunFam" id="3.40.710.10:FF:000008">
    <property type="entry name" value="Glutaminase, isoform E"/>
    <property type="match status" value="1"/>
</dbReference>
<dbReference type="GO" id="GO:0006543">
    <property type="term" value="P:L-glutamine catabolic process"/>
    <property type="evidence" value="ECO:0007669"/>
    <property type="project" value="TreeGrafter"/>
</dbReference>
<evidence type="ECO:0000256" key="3">
    <source>
        <dbReference type="ARBA" id="ARBA00012918"/>
    </source>
</evidence>
<dbReference type="InterPro" id="IPR002110">
    <property type="entry name" value="Ankyrin_rpt"/>
</dbReference>
<dbReference type="PANTHER" id="PTHR12544:SF29">
    <property type="entry name" value="GLUTAMINASE"/>
    <property type="match status" value="1"/>
</dbReference>
<evidence type="ECO:0000313" key="11">
    <source>
        <dbReference type="EMBL" id="KAK6167742.1"/>
    </source>
</evidence>
<evidence type="ECO:0000313" key="12">
    <source>
        <dbReference type="Proteomes" id="UP001347796"/>
    </source>
</evidence>
<dbReference type="HAMAP" id="MF_00313">
    <property type="entry name" value="Glutaminase"/>
    <property type="match status" value="1"/>
</dbReference>
<evidence type="ECO:0000256" key="6">
    <source>
        <dbReference type="ARBA" id="ARBA00023043"/>
    </source>
</evidence>
<evidence type="ECO:0000256" key="4">
    <source>
        <dbReference type="ARBA" id="ARBA00022737"/>
    </source>
</evidence>
<dbReference type="FunFam" id="1.25.40.20:FF:000069">
    <property type="entry name" value="Glutaminase, isoform E"/>
    <property type="match status" value="1"/>
</dbReference>
<dbReference type="SUPFAM" id="SSF56601">
    <property type="entry name" value="beta-lactamase/transpeptidase-like"/>
    <property type="match status" value="1"/>
</dbReference>
<dbReference type="Pfam" id="PF12796">
    <property type="entry name" value="Ank_2"/>
    <property type="match status" value="1"/>
</dbReference>
<dbReference type="Pfam" id="PF17959">
    <property type="entry name" value="EF-hand_14"/>
    <property type="match status" value="1"/>
</dbReference>
<comment type="catalytic activity">
    <reaction evidence="7">
        <text>L-glutamine + H2O = L-glutamate + NH4(+)</text>
        <dbReference type="Rhea" id="RHEA:15889"/>
        <dbReference type="ChEBI" id="CHEBI:15377"/>
        <dbReference type="ChEBI" id="CHEBI:28938"/>
        <dbReference type="ChEBI" id="CHEBI:29985"/>
        <dbReference type="ChEBI" id="CHEBI:58359"/>
        <dbReference type="EC" id="3.5.1.2"/>
    </reaction>
</comment>
<organism evidence="11 12">
    <name type="scientific">Patella caerulea</name>
    <name type="common">Rayed Mediterranean limpet</name>
    <dbReference type="NCBI Taxonomy" id="87958"/>
    <lineage>
        <taxon>Eukaryota</taxon>
        <taxon>Metazoa</taxon>
        <taxon>Spiralia</taxon>
        <taxon>Lophotrochozoa</taxon>
        <taxon>Mollusca</taxon>
        <taxon>Gastropoda</taxon>
        <taxon>Patellogastropoda</taxon>
        <taxon>Patelloidea</taxon>
        <taxon>Patellidae</taxon>
        <taxon>Patella</taxon>
    </lineage>
</organism>
<evidence type="ECO:0000256" key="7">
    <source>
        <dbReference type="ARBA" id="ARBA00049534"/>
    </source>
</evidence>
<dbReference type="AlphaFoldDB" id="A0AAN8G019"/>
<dbReference type="SMART" id="SM00248">
    <property type="entry name" value="ANK"/>
    <property type="match status" value="1"/>
</dbReference>
<keyword evidence="12" id="KW-1185">Reference proteome</keyword>
<dbReference type="SUPFAM" id="SSF48403">
    <property type="entry name" value="Ankyrin repeat"/>
    <property type="match status" value="1"/>
</dbReference>
<dbReference type="Gene3D" id="1.10.238.210">
    <property type="match status" value="1"/>
</dbReference>
<dbReference type="EC" id="3.5.1.2" evidence="3"/>
<evidence type="ECO:0000259" key="10">
    <source>
        <dbReference type="Pfam" id="PF17959"/>
    </source>
</evidence>
<comment type="subunit">
    <text evidence="2">Homotetramer.</text>
</comment>
<dbReference type="EMBL" id="JAZGQO010000018">
    <property type="protein sequence ID" value="KAK6167742.1"/>
    <property type="molecule type" value="Genomic_DNA"/>
</dbReference>
<reference evidence="11 12" key="1">
    <citation type="submission" date="2024-01" db="EMBL/GenBank/DDBJ databases">
        <title>The genome of the rayed Mediterranean limpet Patella caerulea (Linnaeus, 1758).</title>
        <authorList>
            <person name="Anh-Thu Weber A."/>
            <person name="Halstead-Nussloch G."/>
        </authorList>
    </citation>
    <scope>NUCLEOTIDE SEQUENCE [LARGE SCALE GENOMIC DNA]</scope>
    <source>
        <strain evidence="11">AATW-2023a</strain>
        <tissue evidence="11">Whole specimen</tissue>
    </source>
</reference>
<keyword evidence="4" id="KW-0677">Repeat</keyword>
<gene>
    <name evidence="11" type="ORF">SNE40_021703</name>
</gene>
<accession>A0AAN8G019</accession>
<dbReference type="Gene3D" id="1.25.40.20">
    <property type="entry name" value="Ankyrin repeat-containing domain"/>
    <property type="match status" value="1"/>
</dbReference>
<comment type="caution">
    <text evidence="11">The sequence shown here is derived from an EMBL/GenBank/DDBJ whole genome shotgun (WGS) entry which is preliminary data.</text>
</comment>
<dbReference type="GO" id="GO:0006537">
    <property type="term" value="P:glutamate biosynthetic process"/>
    <property type="evidence" value="ECO:0007669"/>
    <property type="project" value="TreeGrafter"/>
</dbReference>
<dbReference type="PANTHER" id="PTHR12544">
    <property type="entry name" value="GLUTAMINASE"/>
    <property type="match status" value="1"/>
</dbReference>
<dbReference type="InterPro" id="IPR015868">
    <property type="entry name" value="Glutaminase"/>
</dbReference>
<evidence type="ECO:0000256" key="5">
    <source>
        <dbReference type="ARBA" id="ARBA00022801"/>
    </source>
</evidence>
<evidence type="ECO:0000256" key="1">
    <source>
        <dbReference type="ARBA" id="ARBA00011076"/>
    </source>
</evidence>
<name>A0AAN8G019_PATCE</name>
<feature type="repeat" description="ANK" evidence="9">
    <location>
        <begin position="523"/>
        <end position="544"/>
    </location>
</feature>
<dbReference type="Gene3D" id="3.40.710.10">
    <property type="entry name" value="DD-peptidase/beta-lactamase superfamily"/>
    <property type="match status" value="1"/>
</dbReference>
<keyword evidence="6 9" id="KW-0040">ANK repeat</keyword>
<dbReference type="PROSITE" id="PS50297">
    <property type="entry name" value="ANK_REP_REGION"/>
    <property type="match status" value="1"/>
</dbReference>
<dbReference type="PROSITE" id="PS50088">
    <property type="entry name" value="ANK_REPEAT"/>
    <property type="match status" value="1"/>
</dbReference>
<sequence length="591" mass="66654">MHRLFPRHFKPYYILSNKFSVNDAKFVRTIVCLANNKRTRGLRIAQHHCPIRLNSNLPDPNSSGKYWRAEDVEDRIFDSLCDSEGYLSIAKFKGELRKSGLRETDPRLKETMERFSKFQARVGEMEGVHSIHLDRPTFKDCIGENIFLIAKAFHQNFIIPEFTTFCENIEDLYWKVKSKTDGKVASYIPQLARYSPDLWGVSVCTIDGQRYSIGDVDVPVCLQSVSKPLTYALVLNEQTPEVVHQYVGHEPSGRQFNEIKLSADNKPHNPLINSGAIVLCSLLKQDFNLADRFDYTSQMFKRLAGNEHLSFNNSVFLSERETADRNFALGYYLREYKCFPKGTNLMETLDFYFQLCSVEVTAQSGSVIAASLANGGICPITGERVLDAGAVRNTLSLMHSCGMYDYSGQFAFDVGLPAKSGVSGSVMLVVPNVMGVYMWAPPLDQYGNSCKGIEFCEELVDKFNFHNYDNLRHTHRKLDPRVQEYTNAANAVVELLFAAKNADTSQLRRCLLSGMDMSQADYDGRTALHVASAEGHIDVVNFLLTKCNVSPFLEDRWGFTALDDAKRFGKTVVAGELEKCMQEKVPSSDES</sequence>
<evidence type="ECO:0000256" key="9">
    <source>
        <dbReference type="PROSITE-ProRule" id="PRU00023"/>
    </source>
</evidence>
<proteinExistence type="inferred from homology"/>
<dbReference type="Proteomes" id="UP001347796">
    <property type="component" value="Unassembled WGS sequence"/>
</dbReference>
<dbReference type="InterPro" id="IPR036770">
    <property type="entry name" value="Ankyrin_rpt-contain_sf"/>
</dbReference>
<comment type="similarity">
    <text evidence="1">Belongs to the glutaminase family.</text>
</comment>
<dbReference type="GO" id="GO:0004359">
    <property type="term" value="F:glutaminase activity"/>
    <property type="evidence" value="ECO:0007669"/>
    <property type="project" value="UniProtKB-EC"/>
</dbReference>
<protein>
    <recommendedName>
        <fullName evidence="3">glutaminase</fullName>
        <ecNumber evidence="3">3.5.1.2</ecNumber>
    </recommendedName>
    <alternativeName>
        <fullName evidence="8">L-glutamine amidohydrolase</fullName>
    </alternativeName>
</protein>
<evidence type="ECO:0000256" key="8">
    <source>
        <dbReference type="ARBA" id="ARBA00077251"/>
    </source>
</evidence>
<evidence type="ECO:0000256" key="2">
    <source>
        <dbReference type="ARBA" id="ARBA00011881"/>
    </source>
</evidence>
<dbReference type="Pfam" id="PF04960">
    <property type="entry name" value="Glutaminase"/>
    <property type="match status" value="1"/>
</dbReference>